<evidence type="ECO:0000313" key="1">
    <source>
        <dbReference type="EMBL" id="KKM68690.1"/>
    </source>
</evidence>
<protein>
    <submittedName>
        <fullName evidence="1">Uncharacterized protein</fullName>
    </submittedName>
</protein>
<proteinExistence type="predicted"/>
<reference evidence="1" key="1">
    <citation type="journal article" date="2015" name="Nature">
        <title>Complex archaea that bridge the gap between prokaryotes and eukaryotes.</title>
        <authorList>
            <person name="Spang A."/>
            <person name="Saw J.H."/>
            <person name="Jorgensen S.L."/>
            <person name="Zaremba-Niedzwiedzka K."/>
            <person name="Martijn J."/>
            <person name="Lind A.E."/>
            <person name="van Eijk R."/>
            <person name="Schleper C."/>
            <person name="Guy L."/>
            <person name="Ettema T.J."/>
        </authorList>
    </citation>
    <scope>NUCLEOTIDE SEQUENCE</scope>
</reference>
<name>A0A0F9LWG9_9ZZZZ</name>
<gene>
    <name evidence="1" type="ORF">LCGC14_1458390</name>
</gene>
<dbReference type="EMBL" id="LAZR01010125">
    <property type="protein sequence ID" value="KKM68690.1"/>
    <property type="molecule type" value="Genomic_DNA"/>
</dbReference>
<dbReference type="PROSITE" id="PS51257">
    <property type="entry name" value="PROKAR_LIPOPROTEIN"/>
    <property type="match status" value="1"/>
</dbReference>
<accession>A0A0F9LWG9</accession>
<dbReference type="AlphaFoldDB" id="A0A0F9LWG9"/>
<feature type="non-terminal residue" evidence="1">
    <location>
        <position position="62"/>
    </location>
</feature>
<sequence>MDKKTNQPIIVEYIKDRVEKKNKNFIMLFVGATGCLSKDTIIAGQTETLGELYSSGKRIINT</sequence>
<organism evidence="1">
    <name type="scientific">marine sediment metagenome</name>
    <dbReference type="NCBI Taxonomy" id="412755"/>
    <lineage>
        <taxon>unclassified sequences</taxon>
        <taxon>metagenomes</taxon>
        <taxon>ecological metagenomes</taxon>
    </lineage>
</organism>
<comment type="caution">
    <text evidence="1">The sequence shown here is derived from an EMBL/GenBank/DDBJ whole genome shotgun (WGS) entry which is preliminary data.</text>
</comment>